<reference evidence="3" key="1">
    <citation type="submission" date="2021-08" db="EMBL/GenBank/DDBJ databases">
        <title>WGS assembly of Ceratopteris richardii.</title>
        <authorList>
            <person name="Marchant D.B."/>
            <person name="Chen G."/>
            <person name="Jenkins J."/>
            <person name="Shu S."/>
            <person name="Leebens-Mack J."/>
            <person name="Grimwood J."/>
            <person name="Schmutz J."/>
            <person name="Soltis P."/>
            <person name="Soltis D."/>
            <person name="Chen Z.-H."/>
        </authorList>
    </citation>
    <scope>NUCLEOTIDE SEQUENCE</scope>
    <source>
        <strain evidence="3">Whitten #5841</strain>
        <tissue evidence="3">Leaf</tissue>
    </source>
</reference>
<accession>A0A8T2TAR3</accession>
<comment type="caution">
    <text evidence="3">The sequence shown here is derived from an EMBL/GenBank/DDBJ whole genome shotgun (WGS) entry which is preliminary data.</text>
</comment>
<dbReference type="Proteomes" id="UP000825935">
    <property type="component" value="Chromosome 14"/>
</dbReference>
<keyword evidence="2" id="KW-1133">Transmembrane helix</keyword>
<evidence type="ECO:0000256" key="2">
    <source>
        <dbReference type="SAM" id="Phobius"/>
    </source>
</evidence>
<feature type="region of interest" description="Disordered" evidence="1">
    <location>
        <begin position="21"/>
        <end position="40"/>
    </location>
</feature>
<feature type="region of interest" description="Disordered" evidence="1">
    <location>
        <begin position="217"/>
        <end position="242"/>
    </location>
</feature>
<evidence type="ECO:0000313" key="3">
    <source>
        <dbReference type="EMBL" id="KAH7415921.1"/>
    </source>
</evidence>
<feature type="transmembrane region" description="Helical" evidence="2">
    <location>
        <begin position="59"/>
        <end position="79"/>
    </location>
</feature>
<organism evidence="3 4">
    <name type="scientific">Ceratopteris richardii</name>
    <name type="common">Triangle waterfern</name>
    <dbReference type="NCBI Taxonomy" id="49495"/>
    <lineage>
        <taxon>Eukaryota</taxon>
        <taxon>Viridiplantae</taxon>
        <taxon>Streptophyta</taxon>
        <taxon>Embryophyta</taxon>
        <taxon>Tracheophyta</taxon>
        <taxon>Polypodiopsida</taxon>
        <taxon>Polypodiidae</taxon>
        <taxon>Polypodiales</taxon>
        <taxon>Pteridineae</taxon>
        <taxon>Pteridaceae</taxon>
        <taxon>Parkerioideae</taxon>
        <taxon>Ceratopteris</taxon>
    </lineage>
</organism>
<gene>
    <name evidence="3" type="ORF">KP509_14G066700</name>
</gene>
<dbReference type="AlphaFoldDB" id="A0A8T2TAR3"/>
<evidence type="ECO:0000313" key="4">
    <source>
        <dbReference type="Proteomes" id="UP000825935"/>
    </source>
</evidence>
<sequence length="363" mass="39032">MDSSRHTSSGGSSSSASIKLYNSSGGHTSGGHGRSAITDGSPAVGTDSALQIQPFFKKYAWAAAAGLFIAVSGSLMLLTCSTSSKYTKRAIPSTTRGGVTGAALTYSGASTSQIRNGRRSKTGNIRSSFSQGTNTDNENAAGYVCARQDIKAQTAKGEFSPASITDADLCNPVPELINEGSSSTEGSSAALNPLVDVETLDRSAPITIYSSLPCPVQGTDKGRPSPWSEPCTVREDSDSSASQDCHTLQEPLNCRRELQISSPTFKRRKNVPCIGPASRNADSHFDVSDTDTDLRPSGRRFDLLTLSWRRRRICGFLKMFVLISTLICILSSSSYYYYLKMHPADRPFSAQQFKPLPVFRMFP</sequence>
<keyword evidence="4" id="KW-1185">Reference proteome</keyword>
<keyword evidence="2" id="KW-0812">Transmembrane</keyword>
<proteinExistence type="predicted"/>
<feature type="compositionally biased region" description="Polar residues" evidence="1">
    <location>
        <begin position="122"/>
        <end position="133"/>
    </location>
</feature>
<feature type="transmembrane region" description="Helical" evidence="2">
    <location>
        <begin position="316"/>
        <end position="338"/>
    </location>
</feature>
<dbReference type="EMBL" id="CM035419">
    <property type="protein sequence ID" value="KAH7415921.1"/>
    <property type="molecule type" value="Genomic_DNA"/>
</dbReference>
<evidence type="ECO:0000256" key="1">
    <source>
        <dbReference type="SAM" id="MobiDB-lite"/>
    </source>
</evidence>
<keyword evidence="2" id="KW-0472">Membrane</keyword>
<feature type="region of interest" description="Disordered" evidence="1">
    <location>
        <begin position="110"/>
        <end position="133"/>
    </location>
</feature>
<name>A0A8T2TAR3_CERRI</name>
<dbReference type="OrthoDB" id="10624262at2759"/>
<protein>
    <submittedName>
        <fullName evidence="3">Uncharacterized protein</fullName>
    </submittedName>
</protein>